<dbReference type="EMBL" id="LR796484">
    <property type="protein sequence ID" value="CAB4148197.1"/>
    <property type="molecule type" value="Genomic_DNA"/>
</dbReference>
<accession>A0A6J5NLY7</accession>
<sequence length="180" mass="18771">MSMVWIGGATSAGSTSTFTFASIPSTFSHLQLRLTGRSVSNQSTPYDAVITVNGANPTTFIAHRLSADGGSVTSASVTSDNVFRSPLCIPNAFHTANVFGSVIFDFLDYANTSKNKTVRIISGYDNNGGSSPAAGWVNLVSSAWFDTSAVSNIQLFTFGNWAAGSRADLYGITSSSVTGA</sequence>
<proteinExistence type="predicted"/>
<gene>
    <name evidence="1" type="ORF">UFOVP429_146</name>
    <name evidence="2" type="ORF">UFOVP696_21</name>
</gene>
<evidence type="ECO:0000313" key="2">
    <source>
        <dbReference type="EMBL" id="CAB4158135.1"/>
    </source>
</evidence>
<evidence type="ECO:0000313" key="1">
    <source>
        <dbReference type="EMBL" id="CAB4148197.1"/>
    </source>
</evidence>
<name>A0A6J5NLY7_9CAUD</name>
<dbReference type="EMBL" id="LR796666">
    <property type="protein sequence ID" value="CAB4158135.1"/>
    <property type="molecule type" value="Genomic_DNA"/>
</dbReference>
<organism evidence="2">
    <name type="scientific">uncultured Caudovirales phage</name>
    <dbReference type="NCBI Taxonomy" id="2100421"/>
    <lineage>
        <taxon>Viruses</taxon>
        <taxon>Duplodnaviria</taxon>
        <taxon>Heunggongvirae</taxon>
        <taxon>Uroviricota</taxon>
        <taxon>Caudoviricetes</taxon>
        <taxon>Peduoviridae</taxon>
        <taxon>Maltschvirus</taxon>
        <taxon>Maltschvirus maltsch</taxon>
    </lineage>
</organism>
<reference evidence="2" key="1">
    <citation type="submission" date="2020-04" db="EMBL/GenBank/DDBJ databases">
        <authorList>
            <person name="Chiriac C."/>
            <person name="Salcher M."/>
            <person name="Ghai R."/>
            <person name="Kavagutti S V."/>
        </authorList>
    </citation>
    <scope>NUCLEOTIDE SEQUENCE</scope>
</reference>
<protein>
    <submittedName>
        <fullName evidence="2">Uncharacterized protein</fullName>
    </submittedName>
</protein>